<protein>
    <submittedName>
        <fullName evidence="1">39320_t:CDS:1</fullName>
    </submittedName>
</protein>
<organism evidence="1 2">
    <name type="scientific">Gigaspora margarita</name>
    <dbReference type="NCBI Taxonomy" id="4874"/>
    <lineage>
        <taxon>Eukaryota</taxon>
        <taxon>Fungi</taxon>
        <taxon>Fungi incertae sedis</taxon>
        <taxon>Mucoromycota</taxon>
        <taxon>Glomeromycotina</taxon>
        <taxon>Glomeromycetes</taxon>
        <taxon>Diversisporales</taxon>
        <taxon>Gigasporaceae</taxon>
        <taxon>Gigaspora</taxon>
    </lineage>
</organism>
<evidence type="ECO:0000313" key="2">
    <source>
        <dbReference type="Proteomes" id="UP000789901"/>
    </source>
</evidence>
<dbReference type="Proteomes" id="UP000789901">
    <property type="component" value="Unassembled WGS sequence"/>
</dbReference>
<name>A0ABN7VDS4_GIGMA</name>
<comment type="caution">
    <text evidence="1">The sequence shown here is derived from an EMBL/GenBank/DDBJ whole genome shotgun (WGS) entry which is preliminary data.</text>
</comment>
<reference evidence="1 2" key="1">
    <citation type="submission" date="2021-06" db="EMBL/GenBank/DDBJ databases">
        <authorList>
            <person name="Kallberg Y."/>
            <person name="Tangrot J."/>
            <person name="Rosling A."/>
        </authorList>
    </citation>
    <scope>NUCLEOTIDE SEQUENCE [LARGE SCALE GENOMIC DNA]</scope>
    <source>
        <strain evidence="1 2">120-4 pot B 10/14</strain>
    </source>
</reference>
<gene>
    <name evidence="1" type="ORF">GMARGA_LOCUS17460</name>
</gene>
<keyword evidence="2" id="KW-1185">Reference proteome</keyword>
<dbReference type="InterPro" id="IPR012337">
    <property type="entry name" value="RNaseH-like_sf"/>
</dbReference>
<dbReference type="SUPFAM" id="SSF53098">
    <property type="entry name" value="Ribonuclease H-like"/>
    <property type="match status" value="1"/>
</dbReference>
<proteinExistence type="predicted"/>
<sequence length="228" mass="26644">MAEFLAEKIDTILEEVGQNRFTAIVTDNTRCNEIIKYFKKSHQPNAYLQQAIHELNIPGGELRKFIDTRWTSAYECTLSISQLEHALIKAQLTMLADCFVQFISLVAATKKIQSSRINEFKNYCKQVFSKRWNNFNMNIYLLAYFLHQEYHSAGLYEKLLFFGKQILLNDLQVQVESATFLVEVDERIIEDFEVEEAKYNLKLLKILILKHSVFNFDPTELAANLVRE</sequence>
<accession>A0ABN7VDS4</accession>
<dbReference type="EMBL" id="CAJVQB010013240">
    <property type="protein sequence ID" value="CAG8760852.1"/>
    <property type="molecule type" value="Genomic_DNA"/>
</dbReference>
<evidence type="ECO:0000313" key="1">
    <source>
        <dbReference type="EMBL" id="CAG8760852.1"/>
    </source>
</evidence>